<keyword evidence="3" id="KW-1185">Reference proteome</keyword>
<dbReference type="HOGENOM" id="CLU_148783_0_0_1"/>
<feature type="compositionally biased region" description="Basic and acidic residues" evidence="1">
    <location>
        <begin position="126"/>
        <end position="146"/>
    </location>
</feature>
<proteinExistence type="predicted"/>
<name>A0A0D2EAV4_9EURO</name>
<gene>
    <name evidence="2" type="ORF">PV04_03591</name>
</gene>
<sequence>MIERKLFILESYYQRGSNKQMWRIINSEGLSWREDVNQYTFVKPSICRVGVVVEVTRVQSLLESSGDTWNFLGVISKGPKLDILQNDGERYRKAVLEKVPSHQHICSNCGMPCNHDETSPRAQRARSADESSLRHHVVDKPRPREN</sequence>
<dbReference type="AlphaFoldDB" id="A0A0D2EAV4"/>
<evidence type="ECO:0000313" key="2">
    <source>
        <dbReference type="EMBL" id="KIW71422.1"/>
    </source>
</evidence>
<evidence type="ECO:0000256" key="1">
    <source>
        <dbReference type="SAM" id="MobiDB-lite"/>
    </source>
</evidence>
<dbReference type="Proteomes" id="UP000054266">
    <property type="component" value="Unassembled WGS sequence"/>
</dbReference>
<reference evidence="2 3" key="1">
    <citation type="submission" date="2015-01" db="EMBL/GenBank/DDBJ databases">
        <title>The Genome Sequence of Capronia semiimmersa CBS27337.</title>
        <authorList>
            <consortium name="The Broad Institute Genomics Platform"/>
            <person name="Cuomo C."/>
            <person name="de Hoog S."/>
            <person name="Gorbushina A."/>
            <person name="Stielow B."/>
            <person name="Teixiera M."/>
            <person name="Abouelleil A."/>
            <person name="Chapman S.B."/>
            <person name="Priest M."/>
            <person name="Young S.K."/>
            <person name="Wortman J."/>
            <person name="Nusbaum C."/>
            <person name="Birren B."/>
        </authorList>
    </citation>
    <scope>NUCLEOTIDE SEQUENCE [LARGE SCALE GENOMIC DNA]</scope>
    <source>
        <strain evidence="2 3">CBS 27337</strain>
    </source>
</reference>
<protein>
    <submittedName>
        <fullName evidence="2">Uncharacterized protein</fullName>
    </submittedName>
</protein>
<accession>A0A0D2EAV4</accession>
<evidence type="ECO:0000313" key="3">
    <source>
        <dbReference type="Proteomes" id="UP000054266"/>
    </source>
</evidence>
<dbReference type="EMBL" id="KN846957">
    <property type="protein sequence ID" value="KIW71422.1"/>
    <property type="molecule type" value="Genomic_DNA"/>
</dbReference>
<feature type="region of interest" description="Disordered" evidence="1">
    <location>
        <begin position="110"/>
        <end position="146"/>
    </location>
</feature>
<organism evidence="2 3">
    <name type="scientific">Phialophora macrospora</name>
    <dbReference type="NCBI Taxonomy" id="1851006"/>
    <lineage>
        <taxon>Eukaryota</taxon>
        <taxon>Fungi</taxon>
        <taxon>Dikarya</taxon>
        <taxon>Ascomycota</taxon>
        <taxon>Pezizomycotina</taxon>
        <taxon>Eurotiomycetes</taxon>
        <taxon>Chaetothyriomycetidae</taxon>
        <taxon>Chaetothyriales</taxon>
        <taxon>Herpotrichiellaceae</taxon>
        <taxon>Phialophora</taxon>
    </lineage>
</organism>